<dbReference type="KEGG" id="gpi:GPICK_00410"/>
<evidence type="ECO:0000256" key="4">
    <source>
        <dbReference type="ARBA" id="ARBA00022989"/>
    </source>
</evidence>
<dbReference type="Proteomes" id="UP000057609">
    <property type="component" value="Chromosome"/>
</dbReference>
<feature type="transmembrane region" description="Helical" evidence="6">
    <location>
        <begin position="210"/>
        <end position="233"/>
    </location>
</feature>
<evidence type="ECO:0000259" key="7">
    <source>
        <dbReference type="Pfam" id="PF01578"/>
    </source>
</evidence>
<keyword evidence="5 6" id="KW-0472">Membrane</keyword>
<dbReference type="Pfam" id="PF01578">
    <property type="entry name" value="Cytochrom_C_asm"/>
    <property type="match status" value="1"/>
</dbReference>
<dbReference type="PANTHER" id="PTHR30071:SF1">
    <property type="entry name" value="CYTOCHROME B_B6 PROTEIN-RELATED"/>
    <property type="match status" value="1"/>
</dbReference>
<dbReference type="GO" id="GO:0017004">
    <property type="term" value="P:cytochrome complex assembly"/>
    <property type="evidence" value="ECO:0007669"/>
    <property type="project" value="UniProtKB-KW"/>
</dbReference>
<evidence type="ECO:0000256" key="2">
    <source>
        <dbReference type="ARBA" id="ARBA00022692"/>
    </source>
</evidence>
<evidence type="ECO:0000256" key="6">
    <source>
        <dbReference type="SAM" id="Phobius"/>
    </source>
</evidence>
<dbReference type="InterPro" id="IPR045062">
    <property type="entry name" value="Cyt_c_biogenesis_CcsA/CcmC"/>
</dbReference>
<feature type="transmembrane region" description="Helical" evidence="6">
    <location>
        <begin position="178"/>
        <end position="198"/>
    </location>
</feature>
<dbReference type="InterPro" id="IPR002541">
    <property type="entry name" value="Cyt_c_assembly"/>
</dbReference>
<comment type="subcellular location">
    <subcellularLocation>
        <location evidence="1">Membrane</location>
        <topology evidence="1">Multi-pass membrane protein</topology>
    </subcellularLocation>
</comment>
<evidence type="ECO:0000256" key="3">
    <source>
        <dbReference type="ARBA" id="ARBA00022748"/>
    </source>
</evidence>
<keyword evidence="9" id="KW-1185">Reference proteome</keyword>
<gene>
    <name evidence="8" type="ORF">GPICK_00410</name>
</gene>
<keyword evidence="4 6" id="KW-1133">Transmembrane helix</keyword>
<evidence type="ECO:0000313" key="8">
    <source>
        <dbReference type="EMBL" id="AJE02040.1"/>
    </source>
</evidence>
<dbReference type="GO" id="GO:0005886">
    <property type="term" value="C:plasma membrane"/>
    <property type="evidence" value="ECO:0007669"/>
    <property type="project" value="TreeGrafter"/>
</dbReference>
<feature type="transmembrane region" description="Helical" evidence="6">
    <location>
        <begin position="51"/>
        <end position="69"/>
    </location>
</feature>
<reference evidence="8 9" key="1">
    <citation type="journal article" date="2015" name="Genome Announc.">
        <title>Complete Genome of Geobacter pickeringii G13T, a Metal-Reducing Isolate from Sedimentary Kaolin Deposits.</title>
        <authorList>
            <person name="Badalamenti J.P."/>
            <person name="Bond D.R."/>
        </authorList>
    </citation>
    <scope>NUCLEOTIDE SEQUENCE [LARGE SCALE GENOMIC DNA]</scope>
    <source>
        <strain evidence="8 9">G13</strain>
    </source>
</reference>
<proteinExistence type="predicted"/>
<dbReference type="AlphaFoldDB" id="A0A0B5BBU9"/>
<protein>
    <submittedName>
        <fullName evidence="8">Cytochrome C biogenesis protein ResC</fullName>
    </submittedName>
</protein>
<dbReference type="RefSeq" id="WP_039739495.1">
    <property type="nucleotide sequence ID" value="NZ_CP009788.1"/>
</dbReference>
<dbReference type="HOGENOM" id="CLU_049710_2_2_7"/>
<dbReference type="STRING" id="345632.GPICK_00410"/>
<sequence length="239" mass="26246">MKWLLIVSALFYLFGSFRRPLFGAGLAAGLAYLALRGVALGRLPLIGPHDTLAFFSAAIGLMALPFLFAPALRDSALFRWGAGCTAALFALLALPFPSFAMPLPPVLRTLWFELHVALAFFAYALFAIGALLGGIFLAGGERRLLDLQYRAALVGYTFFSASMVSGGIWGYYAWGTYWLWTPKELWTSILWLFYSFWLHLRFRGAGGEKALAWAGIAGFAVALFTYLGVSILMKSSHSF</sequence>
<feature type="transmembrane region" description="Helical" evidence="6">
    <location>
        <begin position="116"/>
        <end position="139"/>
    </location>
</feature>
<dbReference type="PANTHER" id="PTHR30071">
    <property type="entry name" value="HEME EXPORTER PROTEIN C"/>
    <property type="match status" value="1"/>
</dbReference>
<keyword evidence="2 6" id="KW-0812">Transmembrane</keyword>
<accession>A0A0B5BBU9</accession>
<feature type="transmembrane region" description="Helical" evidence="6">
    <location>
        <begin position="76"/>
        <end position="96"/>
    </location>
</feature>
<evidence type="ECO:0000256" key="1">
    <source>
        <dbReference type="ARBA" id="ARBA00004141"/>
    </source>
</evidence>
<dbReference type="OrthoDB" id="9814290at2"/>
<keyword evidence="3" id="KW-0201">Cytochrome c-type biogenesis</keyword>
<dbReference type="GO" id="GO:0020037">
    <property type="term" value="F:heme binding"/>
    <property type="evidence" value="ECO:0007669"/>
    <property type="project" value="InterPro"/>
</dbReference>
<feature type="transmembrane region" description="Helical" evidence="6">
    <location>
        <begin position="151"/>
        <end position="172"/>
    </location>
</feature>
<evidence type="ECO:0000256" key="5">
    <source>
        <dbReference type="ARBA" id="ARBA00023136"/>
    </source>
</evidence>
<feature type="domain" description="Cytochrome c assembly protein" evidence="7">
    <location>
        <begin position="58"/>
        <end position="234"/>
    </location>
</feature>
<evidence type="ECO:0000313" key="9">
    <source>
        <dbReference type="Proteomes" id="UP000057609"/>
    </source>
</evidence>
<name>A0A0B5BBU9_9BACT</name>
<dbReference type="EMBL" id="CP009788">
    <property type="protein sequence ID" value="AJE02040.1"/>
    <property type="molecule type" value="Genomic_DNA"/>
</dbReference>
<organism evidence="8 9">
    <name type="scientific">Geobacter pickeringii</name>
    <dbReference type="NCBI Taxonomy" id="345632"/>
    <lineage>
        <taxon>Bacteria</taxon>
        <taxon>Pseudomonadati</taxon>
        <taxon>Thermodesulfobacteriota</taxon>
        <taxon>Desulfuromonadia</taxon>
        <taxon>Geobacterales</taxon>
        <taxon>Geobacteraceae</taxon>
        <taxon>Geobacter</taxon>
    </lineage>
</organism>